<dbReference type="Proteomes" id="UP000319663">
    <property type="component" value="Unassembled WGS sequence"/>
</dbReference>
<feature type="region of interest" description="Disordered" evidence="3">
    <location>
        <begin position="624"/>
        <end position="658"/>
    </location>
</feature>
<feature type="region of interest" description="Disordered" evidence="3">
    <location>
        <begin position="1"/>
        <end position="40"/>
    </location>
</feature>
<feature type="compositionally biased region" description="Basic and acidic residues" evidence="3">
    <location>
        <begin position="23"/>
        <end position="32"/>
    </location>
</feature>
<proteinExistence type="predicted"/>
<dbReference type="PANTHER" id="PTHR37534">
    <property type="entry name" value="TRANSCRIPTIONAL ACTIVATOR PROTEIN UGA3"/>
    <property type="match status" value="1"/>
</dbReference>
<protein>
    <submittedName>
        <fullName evidence="4">Uncharacterized protein</fullName>
    </submittedName>
</protein>
<feature type="compositionally biased region" description="Low complexity" evidence="3">
    <location>
        <begin position="1"/>
        <end position="20"/>
    </location>
</feature>
<evidence type="ECO:0000256" key="1">
    <source>
        <dbReference type="ARBA" id="ARBA00004123"/>
    </source>
</evidence>
<reference evidence="4 5" key="1">
    <citation type="submission" date="2019-06" db="EMBL/GenBank/DDBJ databases">
        <title>Wine fermentation using esterase from Monascus purpureus.</title>
        <authorList>
            <person name="Geng C."/>
            <person name="Zhang Y."/>
        </authorList>
    </citation>
    <scope>NUCLEOTIDE SEQUENCE [LARGE SCALE GENOMIC DNA]</scope>
    <source>
        <strain evidence="4">HQ1</strain>
    </source>
</reference>
<evidence type="ECO:0000256" key="2">
    <source>
        <dbReference type="ARBA" id="ARBA00023242"/>
    </source>
</evidence>
<feature type="compositionally biased region" description="Low complexity" evidence="3">
    <location>
        <begin position="627"/>
        <end position="640"/>
    </location>
</feature>
<dbReference type="InterPro" id="IPR021858">
    <property type="entry name" value="Fun_TF"/>
</dbReference>
<feature type="compositionally biased region" description="Low complexity" evidence="3">
    <location>
        <begin position="649"/>
        <end position="658"/>
    </location>
</feature>
<dbReference type="STRING" id="5098.A0A507QMS8"/>
<dbReference type="AlphaFoldDB" id="A0A507QMS8"/>
<keyword evidence="5" id="KW-1185">Reference proteome</keyword>
<name>A0A507QMS8_MONPU</name>
<comment type="caution">
    <text evidence="4">The sequence shown here is derived from an EMBL/GenBank/DDBJ whole genome shotgun (WGS) entry which is preliminary data.</text>
</comment>
<evidence type="ECO:0000313" key="5">
    <source>
        <dbReference type="Proteomes" id="UP000319663"/>
    </source>
</evidence>
<organism evidence="4 5">
    <name type="scientific">Monascus purpureus</name>
    <name type="common">Red mold</name>
    <name type="synonym">Monascus anka</name>
    <dbReference type="NCBI Taxonomy" id="5098"/>
    <lineage>
        <taxon>Eukaryota</taxon>
        <taxon>Fungi</taxon>
        <taxon>Dikarya</taxon>
        <taxon>Ascomycota</taxon>
        <taxon>Pezizomycotina</taxon>
        <taxon>Eurotiomycetes</taxon>
        <taxon>Eurotiomycetidae</taxon>
        <taxon>Eurotiales</taxon>
        <taxon>Aspergillaceae</taxon>
        <taxon>Monascus</taxon>
    </lineage>
</organism>
<evidence type="ECO:0000256" key="3">
    <source>
        <dbReference type="SAM" id="MobiDB-lite"/>
    </source>
</evidence>
<accession>A0A507QMS8</accession>
<dbReference type="GO" id="GO:0005634">
    <property type="term" value="C:nucleus"/>
    <property type="evidence" value="ECO:0007669"/>
    <property type="project" value="UniProtKB-SubCell"/>
</dbReference>
<dbReference type="PANTHER" id="PTHR37534:SF50">
    <property type="entry name" value="NOSA PROTEIN"/>
    <property type="match status" value="1"/>
</dbReference>
<sequence>MPVPSKKSVVVKADKAAASSRPSTREKAEPSHAKKKITKHKRSRSACLNLCVQCEYKRPMWWGIAEQRKIQKEQIKSRIKQTKMEERRGLHPGENSQVPCGRGSTLVSFAVAERKYDPYDASVSPDFSRAGFPGHFDIFPSHIPAPHLGYVSYAPYEVDVKTERHTFVNDVPMRHDSTVSTFSTFAPPHFDAPLPTFPEDHLFCDEDFVPVAGLGDVDRVGGVDPTPIDPAIAQTTSTIQASVDVSDQDQHLLDHFVCDVSRLVFPVLNLYQHGHTRNQMILRALETNKCYLHCCLSIAAIHLKTTKGLVGEQIDGDIMRHRYEAISRLCEALGQDTKHEEILDAALAMILFQCSVGPSDDYLPDIPWFDHFQAVSNLVTKLDLPSAELNSSNPYTLPPFSMTLTSWIDILGSTMIGKTPQFAHVYRSKHMQGAASGLRELTGCDDRVMYLISEIACLDALKSEGRIDDMTVCSHVSALGQQLEFTEPSDTTLESPYSLTENAIRPDILTKNMTTVFRIAARIYLCSLVPGFDRYQLSSLNLISAMADTLQCIPSGPNGFDRSLVWPLFITGVFSTPCCHFRTVLADRAASLGDHADLGSFGRMYRLLEELWRLNDKPASADLLTRSSGSPEISPSGSPTPKHERHSSLESTTSSDWSQRARRPNIHWRDVMQQNGWHYLLI</sequence>
<dbReference type="EMBL" id="VIFY01000135">
    <property type="protein sequence ID" value="TQB69816.1"/>
    <property type="molecule type" value="Genomic_DNA"/>
</dbReference>
<gene>
    <name evidence="4" type="ORF">MPDQ_001353</name>
</gene>
<keyword evidence="2" id="KW-0539">Nucleus</keyword>
<comment type="subcellular location">
    <subcellularLocation>
        <location evidence="1">Nucleus</location>
    </subcellularLocation>
</comment>
<evidence type="ECO:0000313" key="4">
    <source>
        <dbReference type="EMBL" id="TQB69816.1"/>
    </source>
</evidence>
<dbReference type="Pfam" id="PF11951">
    <property type="entry name" value="Fungal_trans_2"/>
    <property type="match status" value="1"/>
</dbReference>